<dbReference type="Pfam" id="PF00583">
    <property type="entry name" value="Acetyltransf_1"/>
    <property type="match status" value="1"/>
</dbReference>
<dbReference type="SUPFAM" id="SSF55729">
    <property type="entry name" value="Acyl-CoA N-acyltransferases (Nat)"/>
    <property type="match status" value="1"/>
</dbReference>
<reference evidence="2 3" key="1">
    <citation type="submission" date="2018-10" db="EMBL/GenBank/DDBJ databases">
        <title>Phylogenomics of Brevibacillus.</title>
        <authorList>
            <person name="Dunlap C."/>
        </authorList>
    </citation>
    <scope>NUCLEOTIDE SEQUENCE [LARGE SCALE GENOMIC DNA]</scope>
    <source>
        <strain evidence="2 3">JCM 12215</strain>
    </source>
</reference>
<feature type="domain" description="N-acetyltransferase" evidence="1">
    <location>
        <begin position="1"/>
        <end position="148"/>
    </location>
</feature>
<dbReference type="InterPro" id="IPR016181">
    <property type="entry name" value="Acyl_CoA_acyltransferase"/>
</dbReference>
<dbReference type="Gene3D" id="3.40.630.30">
    <property type="match status" value="1"/>
</dbReference>
<dbReference type="Proteomes" id="UP000282028">
    <property type="component" value="Unassembled WGS sequence"/>
</dbReference>
<organism evidence="2 3">
    <name type="scientific">Brevibacillus invocatus</name>
    <dbReference type="NCBI Taxonomy" id="173959"/>
    <lineage>
        <taxon>Bacteria</taxon>
        <taxon>Bacillati</taxon>
        <taxon>Bacillota</taxon>
        <taxon>Bacilli</taxon>
        <taxon>Bacillales</taxon>
        <taxon>Paenibacillaceae</taxon>
        <taxon>Brevibacillus</taxon>
    </lineage>
</organism>
<comment type="caution">
    <text evidence="2">The sequence shown here is derived from an EMBL/GenBank/DDBJ whole genome shotgun (WGS) entry which is preliminary data.</text>
</comment>
<dbReference type="CDD" id="cd04301">
    <property type="entry name" value="NAT_SF"/>
    <property type="match status" value="1"/>
</dbReference>
<dbReference type="EMBL" id="RHHR01000015">
    <property type="protein sequence ID" value="RNB74418.1"/>
    <property type="molecule type" value="Genomic_DNA"/>
</dbReference>
<dbReference type="PROSITE" id="PS51186">
    <property type="entry name" value="GNAT"/>
    <property type="match status" value="1"/>
</dbReference>
<dbReference type="OrthoDB" id="156739at2"/>
<accession>A0A3M8CFD8</accession>
<dbReference type="RefSeq" id="WP_122909277.1">
    <property type="nucleotide sequence ID" value="NZ_CBCSBE010000003.1"/>
</dbReference>
<dbReference type="AlphaFoldDB" id="A0A3M8CFD8"/>
<gene>
    <name evidence="2" type="ORF">EDM52_11885</name>
</gene>
<keyword evidence="3" id="KW-1185">Reference proteome</keyword>
<evidence type="ECO:0000313" key="2">
    <source>
        <dbReference type="EMBL" id="RNB74418.1"/>
    </source>
</evidence>
<sequence>MEIRRTNHDELEEIIQRSPQAMFDGTMGRVSPTEERIKQMVEPLLQKGAYYLLATEKGQIAGWILIGPSKDSFTDQEIGFIYELYVADAYRGKGIAKALMKSGIDQLRQGGYPEVRLSVFADNHAVQLYEQMGFKVRTMTMRLPLEMD</sequence>
<evidence type="ECO:0000313" key="3">
    <source>
        <dbReference type="Proteomes" id="UP000282028"/>
    </source>
</evidence>
<dbReference type="PANTHER" id="PTHR43617:SF34">
    <property type="entry name" value="PUTATIVE-RELATED"/>
    <property type="match status" value="1"/>
</dbReference>
<keyword evidence="2" id="KW-0808">Transferase</keyword>
<protein>
    <submittedName>
        <fullName evidence="2">GNAT family N-acetyltransferase</fullName>
    </submittedName>
</protein>
<dbReference type="InterPro" id="IPR050276">
    <property type="entry name" value="MshD_Acetyltransferase"/>
</dbReference>
<dbReference type="PANTHER" id="PTHR43617">
    <property type="entry name" value="L-AMINO ACID N-ACETYLTRANSFERASE"/>
    <property type="match status" value="1"/>
</dbReference>
<dbReference type="InterPro" id="IPR000182">
    <property type="entry name" value="GNAT_dom"/>
</dbReference>
<evidence type="ECO:0000259" key="1">
    <source>
        <dbReference type="PROSITE" id="PS51186"/>
    </source>
</evidence>
<proteinExistence type="predicted"/>
<name>A0A3M8CFD8_9BACL</name>
<dbReference type="GO" id="GO:0016747">
    <property type="term" value="F:acyltransferase activity, transferring groups other than amino-acyl groups"/>
    <property type="evidence" value="ECO:0007669"/>
    <property type="project" value="InterPro"/>
</dbReference>